<dbReference type="EMBL" id="BK015460">
    <property type="protein sequence ID" value="DAE07966.1"/>
    <property type="molecule type" value="Genomic_DNA"/>
</dbReference>
<organism evidence="1">
    <name type="scientific">Siphoviridae sp. ctbLB3</name>
    <dbReference type="NCBI Taxonomy" id="2825565"/>
    <lineage>
        <taxon>Viruses</taxon>
        <taxon>Duplodnaviria</taxon>
        <taxon>Heunggongvirae</taxon>
        <taxon>Uroviricota</taxon>
        <taxon>Caudoviricetes</taxon>
    </lineage>
</organism>
<reference evidence="1" key="1">
    <citation type="journal article" date="2021" name="Proc. Natl. Acad. Sci. U.S.A.">
        <title>A Catalog of Tens of Thousands of Viruses from Human Metagenomes Reveals Hidden Associations with Chronic Diseases.</title>
        <authorList>
            <person name="Tisza M.J."/>
            <person name="Buck C.B."/>
        </authorList>
    </citation>
    <scope>NUCLEOTIDE SEQUENCE</scope>
    <source>
        <strain evidence="1">CtbLB3</strain>
    </source>
</reference>
<sequence>MTQQFKFGDRVKYRATDFLFIHDKGDGRAHVVSETGVSGAALISNLTLISHPDTVRLDWLEKNRAILYHNIAEDIKHGCAPIEVGCWHGEKPHGGCTVREAIDTAMREKAA</sequence>
<accession>A0A8S5PLL7</accession>
<protein>
    <submittedName>
        <fullName evidence="1">Uncharacterized protein</fullName>
    </submittedName>
</protein>
<evidence type="ECO:0000313" key="1">
    <source>
        <dbReference type="EMBL" id="DAE07966.1"/>
    </source>
</evidence>
<name>A0A8S5PLL7_9CAUD</name>
<proteinExistence type="predicted"/>